<feature type="compositionally biased region" description="Basic and acidic residues" evidence="1">
    <location>
        <begin position="64"/>
        <end position="77"/>
    </location>
</feature>
<dbReference type="PROSITE" id="PS51082">
    <property type="entry name" value="WH2"/>
    <property type="match status" value="1"/>
</dbReference>
<dbReference type="EMBL" id="JH817110">
    <property type="protein sequence ID" value="EKC18135.1"/>
    <property type="molecule type" value="Genomic_DNA"/>
</dbReference>
<feature type="region of interest" description="Disordered" evidence="1">
    <location>
        <begin position="1075"/>
        <end position="1183"/>
    </location>
</feature>
<dbReference type="InterPro" id="IPR010473">
    <property type="entry name" value="GTPase-bd"/>
</dbReference>
<dbReference type="PROSITE" id="PS51444">
    <property type="entry name" value="FH2"/>
    <property type="match status" value="1"/>
</dbReference>
<gene>
    <name evidence="2" type="ORF">CGI_10015026</name>
</gene>
<feature type="compositionally biased region" description="Basic and acidic residues" evidence="1">
    <location>
        <begin position="1126"/>
        <end position="1146"/>
    </location>
</feature>
<feature type="compositionally biased region" description="Polar residues" evidence="1">
    <location>
        <begin position="1162"/>
        <end position="1174"/>
    </location>
</feature>
<dbReference type="Pfam" id="PF02181">
    <property type="entry name" value="FH2"/>
    <property type="match status" value="1"/>
</dbReference>
<dbReference type="InterPro" id="IPR015425">
    <property type="entry name" value="FH2_Formin"/>
</dbReference>
<dbReference type="GO" id="GO:0003779">
    <property type="term" value="F:actin binding"/>
    <property type="evidence" value="ECO:0007669"/>
    <property type="project" value="InterPro"/>
</dbReference>
<dbReference type="PROSITE" id="PS51232">
    <property type="entry name" value="GBD_FH3"/>
    <property type="match status" value="1"/>
</dbReference>
<protein>
    <submittedName>
        <fullName evidence="2">Inverted formin-2</fullName>
    </submittedName>
</protein>
<dbReference type="InterPro" id="IPR042201">
    <property type="entry name" value="FH2_Formin_sf"/>
</dbReference>
<feature type="region of interest" description="Disordered" evidence="1">
    <location>
        <begin position="1198"/>
        <end position="1228"/>
    </location>
</feature>
<dbReference type="PANTHER" id="PTHR46345">
    <property type="entry name" value="INVERTED FORMIN-2"/>
    <property type="match status" value="1"/>
</dbReference>
<dbReference type="InterPro" id="IPR011989">
    <property type="entry name" value="ARM-like"/>
</dbReference>
<dbReference type="SUPFAM" id="SSF101447">
    <property type="entry name" value="Formin homology 2 domain (FH2 domain)"/>
    <property type="match status" value="1"/>
</dbReference>
<organism evidence="2">
    <name type="scientific">Magallana gigas</name>
    <name type="common">Pacific oyster</name>
    <name type="synonym">Crassostrea gigas</name>
    <dbReference type="NCBI Taxonomy" id="29159"/>
    <lineage>
        <taxon>Eukaryota</taxon>
        <taxon>Metazoa</taxon>
        <taxon>Spiralia</taxon>
        <taxon>Lophotrochozoa</taxon>
        <taxon>Mollusca</taxon>
        <taxon>Bivalvia</taxon>
        <taxon>Autobranchia</taxon>
        <taxon>Pteriomorphia</taxon>
        <taxon>Ostreida</taxon>
        <taxon>Ostreoidea</taxon>
        <taxon>Ostreidae</taxon>
        <taxon>Magallana</taxon>
    </lineage>
</organism>
<dbReference type="HOGENOM" id="CLU_267984_0_0_1"/>
<dbReference type="PANTHER" id="PTHR46345:SF8">
    <property type="entry name" value="FORMIN 3, ISOFORM B"/>
    <property type="match status" value="1"/>
</dbReference>
<dbReference type="InParanoid" id="K1PNS4"/>
<dbReference type="SMART" id="SM01139">
    <property type="entry name" value="Drf_FH3"/>
    <property type="match status" value="1"/>
</dbReference>
<feature type="region of interest" description="Disordered" evidence="1">
    <location>
        <begin position="1027"/>
        <end position="1056"/>
    </location>
</feature>
<dbReference type="InterPro" id="IPR016024">
    <property type="entry name" value="ARM-type_fold"/>
</dbReference>
<evidence type="ECO:0000256" key="1">
    <source>
        <dbReference type="SAM" id="MobiDB-lite"/>
    </source>
</evidence>
<feature type="compositionally biased region" description="Basic residues" evidence="1">
    <location>
        <begin position="1"/>
        <end position="13"/>
    </location>
</feature>
<dbReference type="SUPFAM" id="SSF48371">
    <property type="entry name" value="ARM repeat"/>
    <property type="match status" value="2"/>
</dbReference>
<dbReference type="Pfam" id="PF06367">
    <property type="entry name" value="Drf_FH3"/>
    <property type="match status" value="1"/>
</dbReference>
<dbReference type="Gene3D" id="1.25.10.10">
    <property type="entry name" value="Leucine-rich Repeat Variant"/>
    <property type="match status" value="2"/>
</dbReference>
<accession>K1PNS4</accession>
<feature type="compositionally biased region" description="Basic and acidic residues" evidence="1">
    <location>
        <begin position="15"/>
        <end position="26"/>
    </location>
</feature>
<dbReference type="SMART" id="SM00498">
    <property type="entry name" value="FH2"/>
    <property type="match status" value="1"/>
</dbReference>
<dbReference type="InterPro" id="IPR014768">
    <property type="entry name" value="GBD/FH3_dom"/>
</dbReference>
<feature type="compositionally biased region" description="Pro residues" evidence="1">
    <location>
        <begin position="583"/>
        <end position="632"/>
    </location>
</feature>
<dbReference type="InterPro" id="IPR010472">
    <property type="entry name" value="FH3_dom"/>
</dbReference>
<proteinExistence type="predicted"/>
<feature type="compositionally biased region" description="Low complexity" evidence="1">
    <location>
        <begin position="1113"/>
        <end position="1125"/>
    </location>
</feature>
<dbReference type="GO" id="GO:0030036">
    <property type="term" value="P:actin cytoskeleton organization"/>
    <property type="evidence" value="ECO:0007669"/>
    <property type="project" value="InterPro"/>
</dbReference>
<dbReference type="Pfam" id="PF06371">
    <property type="entry name" value="Drf_GBD"/>
    <property type="match status" value="2"/>
</dbReference>
<name>K1PNS4_MAGGI</name>
<evidence type="ECO:0000313" key="2">
    <source>
        <dbReference type="EMBL" id="EKC18135.1"/>
    </source>
</evidence>
<dbReference type="Gene3D" id="1.20.58.2220">
    <property type="entry name" value="Formin, FH2 domain"/>
    <property type="match status" value="1"/>
</dbReference>
<feature type="region of interest" description="Disordered" evidence="1">
    <location>
        <begin position="580"/>
        <end position="638"/>
    </location>
</feature>
<dbReference type="AlphaFoldDB" id="K1PNS4"/>
<dbReference type="GO" id="GO:0031267">
    <property type="term" value="F:small GTPase binding"/>
    <property type="evidence" value="ECO:0007669"/>
    <property type="project" value="InterPro"/>
</dbReference>
<dbReference type="InterPro" id="IPR003124">
    <property type="entry name" value="WH2_dom"/>
</dbReference>
<reference evidence="2" key="1">
    <citation type="journal article" date="2012" name="Nature">
        <title>The oyster genome reveals stress adaptation and complexity of shell formation.</title>
        <authorList>
            <person name="Zhang G."/>
            <person name="Fang X."/>
            <person name="Guo X."/>
            <person name="Li L."/>
            <person name="Luo R."/>
            <person name="Xu F."/>
            <person name="Yang P."/>
            <person name="Zhang L."/>
            <person name="Wang X."/>
            <person name="Qi H."/>
            <person name="Xiong Z."/>
            <person name="Que H."/>
            <person name="Xie Y."/>
            <person name="Holland P.W."/>
            <person name="Paps J."/>
            <person name="Zhu Y."/>
            <person name="Wu F."/>
            <person name="Chen Y."/>
            <person name="Wang J."/>
            <person name="Peng C."/>
            <person name="Meng J."/>
            <person name="Yang L."/>
            <person name="Liu J."/>
            <person name="Wen B."/>
            <person name="Zhang N."/>
            <person name="Huang Z."/>
            <person name="Zhu Q."/>
            <person name="Feng Y."/>
            <person name="Mount A."/>
            <person name="Hedgecock D."/>
            <person name="Xu Z."/>
            <person name="Liu Y."/>
            <person name="Domazet-Loso T."/>
            <person name="Du Y."/>
            <person name="Sun X."/>
            <person name="Zhang S."/>
            <person name="Liu B."/>
            <person name="Cheng P."/>
            <person name="Jiang X."/>
            <person name="Li J."/>
            <person name="Fan D."/>
            <person name="Wang W."/>
            <person name="Fu W."/>
            <person name="Wang T."/>
            <person name="Wang B."/>
            <person name="Zhang J."/>
            <person name="Peng Z."/>
            <person name="Li Y."/>
            <person name="Li N."/>
            <person name="Wang J."/>
            <person name="Chen M."/>
            <person name="He Y."/>
            <person name="Tan F."/>
            <person name="Song X."/>
            <person name="Zheng Q."/>
            <person name="Huang R."/>
            <person name="Yang H."/>
            <person name="Du X."/>
            <person name="Chen L."/>
            <person name="Yang M."/>
            <person name="Gaffney P.M."/>
            <person name="Wang S."/>
            <person name="Luo L."/>
            <person name="She Z."/>
            <person name="Ming Y."/>
            <person name="Huang W."/>
            <person name="Zhang S."/>
            <person name="Huang B."/>
            <person name="Zhang Y."/>
            <person name="Qu T."/>
            <person name="Ni P."/>
            <person name="Miao G."/>
            <person name="Wang J."/>
            <person name="Wang Q."/>
            <person name="Steinberg C.E."/>
            <person name="Wang H."/>
            <person name="Li N."/>
            <person name="Qian L."/>
            <person name="Zhang G."/>
            <person name="Li Y."/>
            <person name="Yang H."/>
            <person name="Liu X."/>
            <person name="Wang J."/>
            <person name="Yin Y."/>
            <person name="Wang J."/>
        </authorList>
    </citation>
    <scope>NUCLEOTIDE SEQUENCE [LARGE SCALE GENOMIC DNA]</scope>
    <source>
        <strain evidence="2">05x7-T-G4-1.051#20</strain>
    </source>
</reference>
<feature type="region of interest" description="Disordered" evidence="1">
    <location>
        <begin position="1"/>
        <end position="37"/>
    </location>
</feature>
<dbReference type="SMART" id="SM01140">
    <property type="entry name" value="Drf_GBD"/>
    <property type="match status" value="2"/>
</dbReference>
<feature type="region of interest" description="Disordered" evidence="1">
    <location>
        <begin position="54"/>
        <end position="94"/>
    </location>
</feature>
<sequence>MSLRRKKKRRPNLKRTLEQEPKEEIKPNAQSSIEADDKLDFSISVDVYRERPIDVTDANGSVAKPDENMADKTKSSDDTSSLSSDSDEKKTPTTKSKNIFRMKVKEKVLKKQFDECDPEVCVDMLKSPTVKAFTALKNKLKKSDKVWVQGFLDAGGLDVLLDAVDIIGSRRVTNLSEALKLLECVSCVTKLVNSKSGLSFLVTHGSYTQKLVKDSKDFEIVNEVSVVLPPNRYKTAGFRRVNTSALLYIWTCAPENTSGLYAAAPGSTSWKFIMENSGYVSDVDSEETPHKSRCKRCSSDTNLADIVNDLSLTNSCVFLLRRPSVVNFCRLRKKLDSDDKRWILDFLRRDGLDLLFECLGDLAKYTSNFSNLVLRIECIMCIKTVMNSVIGLQSLISTGYGPQFAGALDTNNVMVKKQVFELLSALCVYSTDGFRLTMDALDSFKTLKKQRYRFSLIVNELRMADLVPYKTTLMAFINCIIVANEELEDRTRVRNEFIGLNILDLINNLRNEDDEDLIIQCDVFDEEKQSDDEEMAALNPACVDINDHKEVFNALYHKVYNTPIADVFLNVLQTLLQIEPENPLSPPPPPPPGMGPPIPPPPPPPPGVGIPAPPPPPPPPGCAPPPPPPPPGMVKARPAPLTFSSNQIASNTMWTPTPKHKMKTFNWTKVPSHTISSHENVWKEILDMQDHISVKYEALEQLFCQKQIMKAKENEKKKVKPPSEILLLDTKRSMNVNIFLKQFKCSHSEIISMIESGDMNTIGSERLRGLQKILPETDEVNLVKGFEGDKEKLGNAEKFFSVFIQLPAFKIRIDGLVLKDEFRLTMDSLLPNITAFVSACQHLLENESFKVFLRYVLHAGNFMNAGGYAGNAMGFRINSLNKLMDTRANKPRVTLLHYLVGEAEKENHDALNFVEELSPDLAKASKFTVDSLTAEVRQIKTSVTKLHKDLESCPDDVKNQLKTFIQDAEKEMEALDKGLQKIAELTKQLVNYFCENEKSFKIEECISNLNTFCDRVKQCQKENLQRKQQEEKAERRKKQQQEMASRRAKSGPTVIEPEEDGCIIDRLLQDIKKGFKLRKTSPSPSSSNKKDVKSSPLPSPKRVVKMASSPSLDVRTTKVSSSVVDTVKENNEEIRTTSDNGSKESGTELSETSIKDPKKTQPECSSENLSITSKSQSNNDQNNDVECVVDDIKCIADDGVKSPVGENGISTQSSEEVPVKLSATDSQA</sequence>